<proteinExistence type="predicted"/>
<dbReference type="AlphaFoldDB" id="A0AAN7NH44"/>
<organism evidence="1 2">
    <name type="scientific">Mycteria americana</name>
    <name type="common">Wood stork</name>
    <dbReference type="NCBI Taxonomy" id="33587"/>
    <lineage>
        <taxon>Eukaryota</taxon>
        <taxon>Metazoa</taxon>
        <taxon>Chordata</taxon>
        <taxon>Craniata</taxon>
        <taxon>Vertebrata</taxon>
        <taxon>Euteleostomi</taxon>
        <taxon>Archelosauria</taxon>
        <taxon>Archosauria</taxon>
        <taxon>Dinosauria</taxon>
        <taxon>Saurischia</taxon>
        <taxon>Theropoda</taxon>
        <taxon>Coelurosauria</taxon>
        <taxon>Aves</taxon>
        <taxon>Neognathae</taxon>
        <taxon>Neoaves</taxon>
        <taxon>Aequornithes</taxon>
        <taxon>Ciconiiformes</taxon>
        <taxon>Ciconiidae</taxon>
        <taxon>Mycteria</taxon>
    </lineage>
</organism>
<evidence type="ECO:0008006" key="3">
    <source>
        <dbReference type="Google" id="ProtNLM"/>
    </source>
</evidence>
<keyword evidence="2" id="KW-1185">Reference proteome</keyword>
<comment type="caution">
    <text evidence="1">The sequence shown here is derived from an EMBL/GenBank/DDBJ whole genome shotgun (WGS) entry which is preliminary data.</text>
</comment>
<evidence type="ECO:0000313" key="2">
    <source>
        <dbReference type="Proteomes" id="UP001333110"/>
    </source>
</evidence>
<accession>A0AAN7NH44</accession>
<name>A0AAN7NH44_MYCAM</name>
<gene>
    <name evidence="1" type="ORF">QYF61_007237</name>
</gene>
<reference evidence="1 2" key="1">
    <citation type="journal article" date="2023" name="J. Hered.">
        <title>Chromosome-level genome of the wood stork (Mycteria americana) provides insight into avian chromosome evolution.</title>
        <authorList>
            <person name="Flamio R. Jr."/>
            <person name="Ramstad K.M."/>
        </authorList>
    </citation>
    <scope>NUCLEOTIDE SEQUENCE [LARGE SCALE GENOMIC DNA]</scope>
    <source>
        <strain evidence="1">JAX WOST 10</strain>
    </source>
</reference>
<feature type="non-terminal residue" evidence="1">
    <location>
        <position position="252"/>
    </location>
</feature>
<sequence>MQKKYLAIVHKYSKSVDSTVDLHSVIFENWLNSWALRVVTSGMKSMWSPLSSGVHQGSILDPILFIIFINDLDDETEYTFCKFPGDIKAQSIASRWWDGIIPIYSALVRPHLEYCVQLRASQYKTEMDILERVQERATKMMKELEHHPEDEKLRELFSTQKMRVRGDIINVYKYLKGGHKEDGARLFLVVSHDRTRGSGHKLKHRKDLEQVALRGCGVSIFGDLQKPSGHFLGQTALGDPARARGVRPDDLQ</sequence>
<protein>
    <recommendedName>
        <fullName evidence="3">Reverse transcriptase domain-containing protein</fullName>
    </recommendedName>
</protein>
<dbReference type="EMBL" id="JAUNZN010000009">
    <property type="protein sequence ID" value="KAK4815797.1"/>
    <property type="molecule type" value="Genomic_DNA"/>
</dbReference>
<dbReference type="PANTHER" id="PTHR33332">
    <property type="entry name" value="REVERSE TRANSCRIPTASE DOMAIN-CONTAINING PROTEIN"/>
    <property type="match status" value="1"/>
</dbReference>
<evidence type="ECO:0000313" key="1">
    <source>
        <dbReference type="EMBL" id="KAK4815797.1"/>
    </source>
</evidence>
<dbReference type="Proteomes" id="UP001333110">
    <property type="component" value="Unassembled WGS sequence"/>
</dbReference>